<proteinExistence type="predicted"/>
<name>A0A2P2P009_RHIMU</name>
<protein>
    <submittedName>
        <fullName evidence="1">Uncharacterized protein</fullName>
    </submittedName>
</protein>
<reference evidence="1" key="1">
    <citation type="submission" date="2018-02" db="EMBL/GenBank/DDBJ databases">
        <title>Rhizophora mucronata_Transcriptome.</title>
        <authorList>
            <person name="Meera S.P."/>
            <person name="Sreeshan A."/>
            <person name="Augustine A."/>
        </authorList>
    </citation>
    <scope>NUCLEOTIDE SEQUENCE</scope>
    <source>
        <tissue evidence="1">Leaf</tissue>
    </source>
</reference>
<organism evidence="1">
    <name type="scientific">Rhizophora mucronata</name>
    <name type="common">Asiatic mangrove</name>
    <dbReference type="NCBI Taxonomy" id="61149"/>
    <lineage>
        <taxon>Eukaryota</taxon>
        <taxon>Viridiplantae</taxon>
        <taxon>Streptophyta</taxon>
        <taxon>Embryophyta</taxon>
        <taxon>Tracheophyta</taxon>
        <taxon>Spermatophyta</taxon>
        <taxon>Magnoliopsida</taxon>
        <taxon>eudicotyledons</taxon>
        <taxon>Gunneridae</taxon>
        <taxon>Pentapetalae</taxon>
        <taxon>rosids</taxon>
        <taxon>fabids</taxon>
        <taxon>Malpighiales</taxon>
        <taxon>Rhizophoraceae</taxon>
        <taxon>Rhizophora</taxon>
    </lineage>
</organism>
<evidence type="ECO:0000313" key="1">
    <source>
        <dbReference type="EMBL" id="MBX48098.1"/>
    </source>
</evidence>
<sequence length="19" mass="2167">MCNKSLKLCEVAKNIRNMA</sequence>
<dbReference type="EMBL" id="GGEC01067614">
    <property type="protein sequence ID" value="MBX48098.1"/>
    <property type="molecule type" value="Transcribed_RNA"/>
</dbReference>
<accession>A0A2P2P009</accession>
<dbReference type="AlphaFoldDB" id="A0A2P2P009"/>